<organism evidence="2 3">
    <name type="scientific">Aspergillus granulosus</name>
    <dbReference type="NCBI Taxonomy" id="176169"/>
    <lineage>
        <taxon>Eukaryota</taxon>
        <taxon>Fungi</taxon>
        <taxon>Dikarya</taxon>
        <taxon>Ascomycota</taxon>
        <taxon>Pezizomycotina</taxon>
        <taxon>Eurotiomycetes</taxon>
        <taxon>Eurotiomycetidae</taxon>
        <taxon>Eurotiales</taxon>
        <taxon>Aspergillaceae</taxon>
        <taxon>Aspergillus</taxon>
        <taxon>Aspergillus subgen. Nidulantes</taxon>
    </lineage>
</organism>
<feature type="transmembrane region" description="Helical" evidence="1">
    <location>
        <begin position="7"/>
        <end position="25"/>
    </location>
</feature>
<evidence type="ECO:0000313" key="3">
    <source>
        <dbReference type="Proteomes" id="UP001610334"/>
    </source>
</evidence>
<proteinExistence type="predicted"/>
<keyword evidence="1" id="KW-1133">Transmembrane helix</keyword>
<comment type="caution">
    <text evidence="2">The sequence shown here is derived from an EMBL/GenBank/DDBJ whole genome shotgun (WGS) entry which is preliminary data.</text>
</comment>
<evidence type="ECO:0000313" key="2">
    <source>
        <dbReference type="EMBL" id="KAL2813557.1"/>
    </source>
</evidence>
<evidence type="ECO:0000256" key="1">
    <source>
        <dbReference type="SAM" id="Phobius"/>
    </source>
</evidence>
<name>A0ABR4HDT1_9EURO</name>
<keyword evidence="1" id="KW-0472">Membrane</keyword>
<dbReference type="Proteomes" id="UP001610334">
    <property type="component" value="Unassembled WGS sequence"/>
</dbReference>
<dbReference type="EMBL" id="JBFXLT010000039">
    <property type="protein sequence ID" value="KAL2813557.1"/>
    <property type="molecule type" value="Genomic_DNA"/>
</dbReference>
<protein>
    <submittedName>
        <fullName evidence="2">Uncharacterized protein</fullName>
    </submittedName>
</protein>
<sequence length="225" mass="25231">MPVRWKVLGSTVTGGAIGTGFWFFYLTRDVQFVPLAATDRIFRSKCLAEYNPNGNPTIHDLHIKRVPLERINPELLEDRKKLLERYCGGVWAGIGFAPQRILHGWLDTKDTTKHQIWSPSELLQSDYKIGTDIAGNFEVVDRSEESILIRGGDKTSHRGLRPLDGLIELSACINRENGMAEFGFKSLFFQGAGATSKLPMPGPVVWMHEQYAKALLASGIQYILK</sequence>
<keyword evidence="3" id="KW-1185">Reference proteome</keyword>
<gene>
    <name evidence="2" type="ORF">BJX63DRAFT_215853</name>
</gene>
<reference evidence="2 3" key="1">
    <citation type="submission" date="2024-07" db="EMBL/GenBank/DDBJ databases">
        <title>Section-level genome sequencing and comparative genomics of Aspergillus sections Usti and Cavernicolus.</title>
        <authorList>
            <consortium name="Lawrence Berkeley National Laboratory"/>
            <person name="Nybo J.L."/>
            <person name="Vesth T.C."/>
            <person name="Theobald S."/>
            <person name="Frisvad J.C."/>
            <person name="Larsen T.O."/>
            <person name="Kjaerboelling I."/>
            <person name="Rothschild-Mancinelli K."/>
            <person name="Lyhne E.K."/>
            <person name="Kogle M.E."/>
            <person name="Barry K."/>
            <person name="Clum A."/>
            <person name="Na H."/>
            <person name="Ledsgaard L."/>
            <person name="Lin J."/>
            <person name="Lipzen A."/>
            <person name="Kuo A."/>
            <person name="Riley R."/>
            <person name="Mondo S."/>
            <person name="Labutti K."/>
            <person name="Haridas S."/>
            <person name="Pangalinan J."/>
            <person name="Salamov A.A."/>
            <person name="Simmons B.A."/>
            <person name="Magnuson J.K."/>
            <person name="Chen J."/>
            <person name="Drula E."/>
            <person name="Henrissat B."/>
            <person name="Wiebenga A."/>
            <person name="Lubbers R.J."/>
            <person name="Gomes A.C."/>
            <person name="Makela M.R."/>
            <person name="Stajich J."/>
            <person name="Grigoriev I.V."/>
            <person name="Mortensen U.H."/>
            <person name="De Vries R.P."/>
            <person name="Baker S.E."/>
            <person name="Andersen M.R."/>
        </authorList>
    </citation>
    <scope>NUCLEOTIDE SEQUENCE [LARGE SCALE GENOMIC DNA]</scope>
    <source>
        <strain evidence="2 3">CBS 588.65</strain>
    </source>
</reference>
<keyword evidence="1" id="KW-0812">Transmembrane</keyword>
<accession>A0ABR4HDT1</accession>